<evidence type="ECO:0000313" key="5">
    <source>
        <dbReference type="Proteomes" id="UP001333818"/>
    </source>
</evidence>
<evidence type="ECO:0000256" key="2">
    <source>
        <dbReference type="ARBA" id="ARBA00023125"/>
    </source>
</evidence>
<dbReference type="SUPFAM" id="SSF47729">
    <property type="entry name" value="IHF-like DNA-binding proteins"/>
    <property type="match status" value="1"/>
</dbReference>
<sequence length="225" mass="24287">MNRYELANVISQKIQISGYDADRFLRATLNTIIEIVTSKQPVELDGFGTFSMRPQAPRSGTVPATGQPIQIPARWAASFKIDKAFKNLVEAVPIDTEAPTTSNFVAPNITSRNDKPYTFTLEYDDSDTGISAGTIGRDETKPENFDIQVSGPNAYSQKARAITTKSTPNKKGKIVTYAVGAPGGIWDASANGTYEIFLLEGQISDAHGNAIPTGRLGSFLVDIPV</sequence>
<dbReference type="PRINTS" id="PR01727">
    <property type="entry name" value="DNABINDINGHU"/>
</dbReference>
<dbReference type="EMBL" id="JAZBJZ010000159">
    <property type="protein sequence ID" value="MEE3719694.1"/>
    <property type="molecule type" value="Genomic_DNA"/>
</dbReference>
<dbReference type="Proteomes" id="UP001333818">
    <property type="component" value="Unassembled WGS sequence"/>
</dbReference>
<dbReference type="SMART" id="SM00411">
    <property type="entry name" value="BHL"/>
    <property type="match status" value="1"/>
</dbReference>
<comment type="caution">
    <text evidence="4">The sequence shown here is derived from an EMBL/GenBank/DDBJ whole genome shotgun (WGS) entry which is preliminary data.</text>
</comment>
<accession>A0AAW9PVZ9</accession>
<comment type="similarity">
    <text evidence="3">Belongs to the bacterial histone-like protein family.</text>
</comment>
<dbReference type="AlphaFoldDB" id="A0AAW9PVZ9"/>
<dbReference type="GO" id="GO:0003677">
    <property type="term" value="F:DNA binding"/>
    <property type="evidence" value="ECO:0007669"/>
    <property type="project" value="UniProtKB-KW"/>
</dbReference>
<dbReference type="GO" id="GO:0030527">
    <property type="term" value="F:structural constituent of chromatin"/>
    <property type="evidence" value="ECO:0007669"/>
    <property type="project" value="InterPro"/>
</dbReference>
<keyword evidence="5" id="KW-1185">Reference proteome</keyword>
<dbReference type="RefSeq" id="WP_330486131.1">
    <property type="nucleotide sequence ID" value="NZ_JAZBJZ010000159.1"/>
</dbReference>
<dbReference type="GO" id="GO:0030261">
    <property type="term" value="P:chromosome condensation"/>
    <property type="evidence" value="ECO:0007669"/>
    <property type="project" value="UniProtKB-KW"/>
</dbReference>
<evidence type="ECO:0000256" key="3">
    <source>
        <dbReference type="RuleBase" id="RU003939"/>
    </source>
</evidence>
<gene>
    <name evidence="4" type="ORF">V2H45_23410</name>
</gene>
<evidence type="ECO:0000313" key="4">
    <source>
        <dbReference type="EMBL" id="MEE3719694.1"/>
    </source>
</evidence>
<keyword evidence="1" id="KW-0226">DNA condensation</keyword>
<dbReference type="PANTHER" id="PTHR33175">
    <property type="entry name" value="DNA-BINDING PROTEIN HU"/>
    <property type="match status" value="1"/>
</dbReference>
<dbReference type="PANTHER" id="PTHR33175:SF3">
    <property type="entry name" value="DNA-BINDING PROTEIN HU-BETA"/>
    <property type="match status" value="1"/>
</dbReference>
<reference evidence="4" key="1">
    <citation type="submission" date="2024-01" db="EMBL/GenBank/DDBJ databases">
        <title>Bank of Algae and Cyanobacteria of the Azores (BACA) strain genomes.</title>
        <authorList>
            <person name="Luz R."/>
            <person name="Cordeiro R."/>
            <person name="Fonseca A."/>
            <person name="Goncalves V."/>
        </authorList>
    </citation>
    <scope>NUCLEOTIDE SEQUENCE</scope>
    <source>
        <strain evidence="4">BACA0141</strain>
    </source>
</reference>
<dbReference type="InterPro" id="IPR010992">
    <property type="entry name" value="IHF-like_DNA-bd_dom_sf"/>
</dbReference>
<dbReference type="InterPro" id="IPR000119">
    <property type="entry name" value="Hist_DNA-bd"/>
</dbReference>
<dbReference type="Gene3D" id="4.10.520.10">
    <property type="entry name" value="IHF-like DNA-binding proteins"/>
    <property type="match status" value="1"/>
</dbReference>
<evidence type="ECO:0000256" key="1">
    <source>
        <dbReference type="ARBA" id="ARBA00023067"/>
    </source>
</evidence>
<dbReference type="Pfam" id="PF00216">
    <property type="entry name" value="Bac_DNA_binding"/>
    <property type="match status" value="1"/>
</dbReference>
<organism evidence="4 5">
    <name type="scientific">Tumidithrix elongata BACA0141</name>
    <dbReference type="NCBI Taxonomy" id="2716417"/>
    <lineage>
        <taxon>Bacteria</taxon>
        <taxon>Bacillati</taxon>
        <taxon>Cyanobacteriota</taxon>
        <taxon>Cyanophyceae</taxon>
        <taxon>Pseudanabaenales</taxon>
        <taxon>Pseudanabaenaceae</taxon>
        <taxon>Tumidithrix</taxon>
        <taxon>Tumidithrix elongata</taxon>
    </lineage>
</organism>
<keyword evidence="2 4" id="KW-0238">DNA-binding</keyword>
<protein>
    <submittedName>
        <fullName evidence="4">HU family DNA-binding protein</fullName>
    </submittedName>
</protein>
<proteinExistence type="inferred from homology"/>
<name>A0AAW9PVZ9_9CYAN</name>